<feature type="transmembrane region" description="Helical" evidence="2">
    <location>
        <begin position="247"/>
        <end position="265"/>
    </location>
</feature>
<feature type="chain" id="PRO_5046624777" description="LPXTG cell wall anchor domain-containing protein" evidence="3">
    <location>
        <begin position="32"/>
        <end position="275"/>
    </location>
</feature>
<proteinExistence type="predicted"/>
<dbReference type="RefSeq" id="WP_258799671.1">
    <property type="nucleotide sequence ID" value="NZ_JANTHX010000008.1"/>
</dbReference>
<keyword evidence="5" id="KW-1185">Reference proteome</keyword>
<evidence type="ECO:0000313" key="5">
    <source>
        <dbReference type="Proteomes" id="UP001205337"/>
    </source>
</evidence>
<dbReference type="EMBL" id="JANTHX010000008">
    <property type="protein sequence ID" value="MCS0500497.1"/>
    <property type="molecule type" value="Genomic_DNA"/>
</dbReference>
<keyword evidence="2" id="KW-0472">Membrane</keyword>
<feature type="signal peptide" evidence="3">
    <location>
        <begin position="1"/>
        <end position="31"/>
    </location>
</feature>
<evidence type="ECO:0000256" key="1">
    <source>
        <dbReference type="SAM" id="MobiDB-lite"/>
    </source>
</evidence>
<protein>
    <recommendedName>
        <fullName evidence="6">LPXTG cell wall anchor domain-containing protein</fullName>
    </recommendedName>
</protein>
<evidence type="ECO:0008006" key="6">
    <source>
        <dbReference type="Google" id="ProtNLM"/>
    </source>
</evidence>
<accession>A0ABT1ZIG0</accession>
<comment type="caution">
    <text evidence="4">The sequence shown here is derived from an EMBL/GenBank/DDBJ whole genome shotgun (WGS) entry which is preliminary data.</text>
</comment>
<evidence type="ECO:0000313" key="4">
    <source>
        <dbReference type="EMBL" id="MCS0500497.1"/>
    </source>
</evidence>
<keyword evidence="2" id="KW-1133">Transmembrane helix</keyword>
<keyword evidence="3" id="KW-0732">Signal</keyword>
<keyword evidence="2" id="KW-0812">Transmembrane</keyword>
<gene>
    <name evidence="4" type="ORF">NUH29_13155</name>
</gene>
<sequence>MLTVRRPGLLAGAIAVPLALVGILTASPAGAASDPIGLSSDGVSFSAGYPGQLFGGVAVVPGGTATRSFWVKNQEASAGNLAVAIRDVGGDDGVFISALSVTAEAGVMTGPTVGFEDVDPCTQILGGVQLAPGSVVRVDVSLSLAGTLSGLEAQAAIGAFDLVVVLRSAEVAAPDPCAAQPVEAPPAPPAGGPTTPTPEFTDSETVPGSGGAVADPAPTPTPSPLPDTGDETTDPTAWNTARLYQEYFVAGWLLAFVLGGGYAWFRGRRRERIPE</sequence>
<organism evidence="4 5">
    <name type="scientific">Protaetiibacter mangrovi</name>
    <dbReference type="NCBI Taxonomy" id="2970926"/>
    <lineage>
        <taxon>Bacteria</taxon>
        <taxon>Bacillati</taxon>
        <taxon>Actinomycetota</taxon>
        <taxon>Actinomycetes</taxon>
        <taxon>Micrococcales</taxon>
        <taxon>Microbacteriaceae</taxon>
        <taxon>Protaetiibacter</taxon>
    </lineage>
</organism>
<dbReference type="Proteomes" id="UP001205337">
    <property type="component" value="Unassembled WGS sequence"/>
</dbReference>
<feature type="region of interest" description="Disordered" evidence="1">
    <location>
        <begin position="177"/>
        <end position="236"/>
    </location>
</feature>
<name>A0ABT1ZIG0_9MICO</name>
<evidence type="ECO:0000256" key="2">
    <source>
        <dbReference type="SAM" id="Phobius"/>
    </source>
</evidence>
<reference evidence="4 5" key="1">
    <citation type="submission" date="2022-08" db="EMBL/GenBank/DDBJ databases">
        <authorList>
            <person name="Li F."/>
        </authorList>
    </citation>
    <scope>NUCLEOTIDE SEQUENCE [LARGE SCALE GENOMIC DNA]</scope>
    <source>
        <strain evidence="4 5">10F1B-8-1</strain>
    </source>
</reference>
<evidence type="ECO:0000256" key="3">
    <source>
        <dbReference type="SAM" id="SignalP"/>
    </source>
</evidence>